<name>A0A8J1L6B0_XENLA</name>
<feature type="compositionally biased region" description="Acidic residues" evidence="1">
    <location>
        <begin position="226"/>
        <end position="247"/>
    </location>
</feature>
<feature type="compositionally biased region" description="Low complexity" evidence="1">
    <location>
        <begin position="269"/>
        <end position="279"/>
    </location>
</feature>
<evidence type="ECO:0000313" key="4">
    <source>
        <dbReference type="RefSeq" id="XP_041424130.1"/>
    </source>
</evidence>
<feature type="region of interest" description="Disordered" evidence="1">
    <location>
        <begin position="220"/>
        <end position="249"/>
    </location>
</feature>
<evidence type="ECO:0000313" key="3">
    <source>
        <dbReference type="RefSeq" id="XP_018079624.1"/>
    </source>
</evidence>
<dbReference type="GeneID" id="108695551"/>
<sequence length="385" mass="42288">MKGRLTPIKSGMDSVSVVGLPKPEADVIQIKIKEEDLDSGDHLIPLGSSVVPLTDGGHGSPYAQWRNYCGGRPCDCIWAGGPFGPDGGGAESTANGSIGSADKVKSENEELDTEDHLILINRGMNIIPGAGKKMAGIGILSDLGQRYFIKYLLSHRYDSMPLWTVGRRQKKQHIMQRLGRRVSRKFGIHLNLRQIQRIWSDLKRRCPGLVLEINQELEGCAGDVGDPPEAEDEEEPGTAAGDEEVNDPAEGLVGRTTVEAAGQEEEVEGSSCGCLGSSSDANKMPSDTAQGLTNRPTSEAARQEVDEREEVEESTRSMKIFHYERALRAVRQRRGRKQLGGSTLGGLHVTVRRMQRQLTQVQRTVNSIYSILHKYFLKCQKESEP</sequence>
<accession>A0A8J1L6B0</accession>
<keyword evidence="2" id="KW-1185">Reference proteome</keyword>
<evidence type="ECO:0000256" key="1">
    <source>
        <dbReference type="SAM" id="MobiDB-lite"/>
    </source>
</evidence>
<protein>
    <submittedName>
        <fullName evidence="3 4">Uncharacterized protein LOC108695551</fullName>
    </submittedName>
</protein>
<gene>
    <name evidence="3 4" type="primary">LOC108695551</name>
</gene>
<dbReference type="RefSeq" id="XP_018079624.1">
    <property type="nucleotide sequence ID" value="XM_018224135.2"/>
</dbReference>
<reference evidence="3 4" key="1">
    <citation type="submission" date="2025-04" db="UniProtKB">
        <authorList>
            <consortium name="RefSeq"/>
        </authorList>
    </citation>
    <scope>IDENTIFICATION</scope>
    <source>
        <strain evidence="3 4">J_2021</strain>
        <tissue evidence="3 4">Erythrocytes</tissue>
    </source>
</reference>
<dbReference type="KEGG" id="xla:108695551"/>
<evidence type="ECO:0000313" key="2">
    <source>
        <dbReference type="Proteomes" id="UP000186698"/>
    </source>
</evidence>
<dbReference type="AlphaFoldDB" id="A0A8J1L6B0"/>
<dbReference type="Proteomes" id="UP000186698">
    <property type="component" value="Chromosome 6S"/>
</dbReference>
<dbReference type="RefSeq" id="XP_041424130.1">
    <property type="nucleotide sequence ID" value="XM_041568196.1"/>
</dbReference>
<feature type="compositionally biased region" description="Polar residues" evidence="1">
    <location>
        <begin position="285"/>
        <end position="297"/>
    </location>
</feature>
<dbReference type="OrthoDB" id="10675651at2759"/>
<feature type="region of interest" description="Disordered" evidence="1">
    <location>
        <begin position="261"/>
        <end position="313"/>
    </location>
</feature>
<proteinExistence type="predicted"/>
<organism evidence="2 4">
    <name type="scientific">Xenopus laevis</name>
    <name type="common">African clawed frog</name>
    <dbReference type="NCBI Taxonomy" id="8355"/>
    <lineage>
        <taxon>Eukaryota</taxon>
        <taxon>Metazoa</taxon>
        <taxon>Chordata</taxon>
        <taxon>Craniata</taxon>
        <taxon>Vertebrata</taxon>
        <taxon>Euteleostomi</taxon>
        <taxon>Amphibia</taxon>
        <taxon>Batrachia</taxon>
        <taxon>Anura</taxon>
        <taxon>Pipoidea</taxon>
        <taxon>Pipidae</taxon>
        <taxon>Xenopodinae</taxon>
        <taxon>Xenopus</taxon>
        <taxon>Xenopus</taxon>
    </lineage>
</organism>